<accession>A0A0P1BNL0</accession>
<sequence>MACRLPCIIGFAVPSPSDAILKALRRGTGQYNAVDVVFLNGSVRAVAGGTPIDQPLLGPGMGQ</sequence>
<name>A0A0P1BNL0_9BASI</name>
<proteinExistence type="predicted"/>
<dbReference type="Proteomes" id="UP000054845">
    <property type="component" value="Unassembled WGS sequence"/>
</dbReference>
<protein>
    <submittedName>
        <fullName evidence="1">Uncharacterized protein</fullName>
    </submittedName>
</protein>
<organism evidence="1 2">
    <name type="scientific">Ceraceosorus bombacis</name>
    <dbReference type="NCBI Taxonomy" id="401625"/>
    <lineage>
        <taxon>Eukaryota</taxon>
        <taxon>Fungi</taxon>
        <taxon>Dikarya</taxon>
        <taxon>Basidiomycota</taxon>
        <taxon>Ustilaginomycotina</taxon>
        <taxon>Exobasidiomycetes</taxon>
        <taxon>Ceraceosorales</taxon>
        <taxon>Ceraceosoraceae</taxon>
        <taxon>Ceraceosorus</taxon>
    </lineage>
</organism>
<evidence type="ECO:0000313" key="2">
    <source>
        <dbReference type="Proteomes" id="UP000054845"/>
    </source>
</evidence>
<dbReference type="AlphaFoldDB" id="A0A0P1BNL0"/>
<dbReference type="EMBL" id="CCYA01000265">
    <property type="protein sequence ID" value="CEH17824.1"/>
    <property type="molecule type" value="Genomic_DNA"/>
</dbReference>
<evidence type="ECO:0000313" key="1">
    <source>
        <dbReference type="EMBL" id="CEH17824.1"/>
    </source>
</evidence>
<reference evidence="1 2" key="1">
    <citation type="submission" date="2014-09" db="EMBL/GenBank/DDBJ databases">
        <authorList>
            <person name="Magalhaes I.L.F."/>
            <person name="Oliveira U."/>
            <person name="Santos F.R."/>
            <person name="Vidigal T.H.D.A."/>
            <person name="Brescovit A.D."/>
            <person name="Santos A.J."/>
        </authorList>
    </citation>
    <scope>NUCLEOTIDE SEQUENCE [LARGE SCALE GENOMIC DNA]</scope>
</reference>
<keyword evidence="2" id="KW-1185">Reference proteome</keyword>